<evidence type="ECO:0000259" key="1">
    <source>
        <dbReference type="Pfam" id="PF01425"/>
    </source>
</evidence>
<dbReference type="InterPro" id="IPR036928">
    <property type="entry name" value="AS_sf"/>
</dbReference>
<dbReference type="InterPro" id="IPR000120">
    <property type="entry name" value="Amidase"/>
</dbReference>
<sequence>MTENLSRKTAVELASLIATMAVSPVEVLDAHLATIARVNPKLNAIVTLVADAARASARDAEAAVMRGDKLGALHGLPVVIKDVTPTAGIRTTYGSPLFKDNVPSEDAEVVRRLKAAGAIVLGKTNTPEFAAGANTFNDVFGVTRNPWNPALSPSGSSGGSAVAVATGMAPLAQGTDFGCSIRMPASFCGIVGIRPTPGLTPNWPMPLAWDPGQVNGPLARTAEDAALMLDAIAGFGRISPISVAPPWVSARAIVADAKDTTGLRIAYVSDIAGIGVEPEIDAICRATALSLRDAGAVVEEIAFDISDGKSPYQAWRGLWMVGQQFANLDHLEEFGVNLKGNVKAGLKVGPLDFAASEQKRAQLFQRFARFFEHYDLLITPQSPVKQFPVEMNFPTLINGKKLENYTDWIAGSFLITLMSLPGGSVPAGQTSDGLPVGIQIVGPRFEEPMILSVMKVVQQAHPIGWPPHA</sequence>
<dbReference type="PANTHER" id="PTHR11895:SF76">
    <property type="entry name" value="INDOLEACETAMIDE HYDROLASE"/>
    <property type="match status" value="1"/>
</dbReference>
<dbReference type="RefSeq" id="WP_079566932.1">
    <property type="nucleotide sequence ID" value="NZ_LT670818.1"/>
</dbReference>
<gene>
    <name evidence="2" type="ORF">SAMN05444169_3375</name>
</gene>
<protein>
    <submittedName>
        <fullName evidence="2">Amidase</fullName>
    </submittedName>
</protein>
<dbReference type="Proteomes" id="UP000190675">
    <property type="component" value="Chromosome I"/>
</dbReference>
<dbReference type="Gene3D" id="3.90.1300.10">
    <property type="entry name" value="Amidase signature (AS) domain"/>
    <property type="match status" value="1"/>
</dbReference>
<evidence type="ECO:0000313" key="3">
    <source>
        <dbReference type="Proteomes" id="UP000190675"/>
    </source>
</evidence>
<dbReference type="EMBL" id="LT670818">
    <property type="protein sequence ID" value="SHG62299.1"/>
    <property type="molecule type" value="Genomic_DNA"/>
</dbReference>
<dbReference type="InterPro" id="IPR023631">
    <property type="entry name" value="Amidase_dom"/>
</dbReference>
<dbReference type="PANTHER" id="PTHR11895">
    <property type="entry name" value="TRANSAMIDASE"/>
    <property type="match status" value="1"/>
</dbReference>
<proteinExistence type="predicted"/>
<dbReference type="OrthoDB" id="9814821at2"/>
<evidence type="ECO:0000313" key="2">
    <source>
        <dbReference type="EMBL" id="SHG62299.1"/>
    </source>
</evidence>
<feature type="domain" description="Amidase" evidence="1">
    <location>
        <begin position="26"/>
        <end position="451"/>
    </location>
</feature>
<dbReference type="SUPFAM" id="SSF75304">
    <property type="entry name" value="Amidase signature (AS) enzymes"/>
    <property type="match status" value="1"/>
</dbReference>
<reference evidence="2 3" key="1">
    <citation type="submission" date="2016-11" db="EMBL/GenBank/DDBJ databases">
        <authorList>
            <person name="Jaros S."/>
            <person name="Januszkiewicz K."/>
            <person name="Wedrychowicz H."/>
        </authorList>
    </citation>
    <scope>NUCLEOTIDE SEQUENCE [LARGE SCALE GENOMIC DNA]</scope>
    <source>
        <strain evidence="2 3">GAS242</strain>
    </source>
</reference>
<accession>A0A1M5LC50</accession>
<dbReference type="AlphaFoldDB" id="A0A1M5LC50"/>
<organism evidence="2 3">
    <name type="scientific">Bradyrhizobium erythrophlei</name>
    <dbReference type="NCBI Taxonomy" id="1437360"/>
    <lineage>
        <taxon>Bacteria</taxon>
        <taxon>Pseudomonadati</taxon>
        <taxon>Pseudomonadota</taxon>
        <taxon>Alphaproteobacteria</taxon>
        <taxon>Hyphomicrobiales</taxon>
        <taxon>Nitrobacteraceae</taxon>
        <taxon>Bradyrhizobium</taxon>
    </lineage>
</organism>
<name>A0A1M5LC50_9BRAD</name>
<dbReference type="GO" id="GO:0003824">
    <property type="term" value="F:catalytic activity"/>
    <property type="evidence" value="ECO:0007669"/>
    <property type="project" value="InterPro"/>
</dbReference>
<dbReference type="Pfam" id="PF01425">
    <property type="entry name" value="Amidase"/>
    <property type="match status" value="1"/>
</dbReference>